<feature type="transmembrane region" description="Helical" evidence="1">
    <location>
        <begin position="179"/>
        <end position="199"/>
    </location>
</feature>
<feature type="transmembrane region" description="Helical" evidence="1">
    <location>
        <begin position="316"/>
        <end position="337"/>
    </location>
</feature>
<feature type="transmembrane region" description="Helical" evidence="1">
    <location>
        <begin position="12"/>
        <end position="32"/>
    </location>
</feature>
<feature type="transmembrane region" description="Helical" evidence="1">
    <location>
        <begin position="250"/>
        <end position="272"/>
    </location>
</feature>
<feature type="transmembrane region" description="Helical" evidence="1">
    <location>
        <begin position="52"/>
        <end position="74"/>
    </location>
</feature>
<dbReference type="AlphaFoldDB" id="W4PYX5"/>
<dbReference type="Proteomes" id="UP000018890">
    <property type="component" value="Unassembled WGS sequence"/>
</dbReference>
<reference evidence="2" key="1">
    <citation type="journal article" date="2014" name="Genome Announc.">
        <title>Draft Genome Sequences of Three Alkaliphilic Bacillus Strains, Bacillus wakoensis JCM 9140T, Bacillus akibai JCM 9157T, and Bacillus hemicellulosilyticus JCM 9152T.</title>
        <authorList>
            <person name="Yuki M."/>
            <person name="Oshima K."/>
            <person name="Suda W."/>
            <person name="Oshida Y."/>
            <person name="Kitamura K."/>
            <person name="Iida T."/>
            <person name="Hattori M."/>
            <person name="Ohkuma M."/>
        </authorList>
    </citation>
    <scope>NUCLEOTIDE SEQUENCE [LARGE SCALE GENOMIC DNA]</scope>
    <source>
        <strain evidence="2">JCM 9140</strain>
    </source>
</reference>
<proteinExistence type="predicted"/>
<dbReference type="PIRSF" id="PIRSF019466">
    <property type="entry name" value="EutH"/>
    <property type="match status" value="1"/>
</dbReference>
<keyword evidence="1" id="KW-0472">Membrane</keyword>
<feature type="transmembrane region" description="Helical" evidence="1">
    <location>
        <begin position="155"/>
        <end position="173"/>
    </location>
</feature>
<evidence type="ECO:0000313" key="2">
    <source>
        <dbReference type="EMBL" id="GAE24683.1"/>
    </source>
</evidence>
<name>W4PYX5_9BACI</name>
<protein>
    <submittedName>
        <fullName evidence="2">Ethanolamine permease</fullName>
    </submittedName>
</protein>
<feature type="transmembrane region" description="Helical" evidence="1">
    <location>
        <begin position="118"/>
        <end position="143"/>
    </location>
</feature>
<feature type="transmembrane region" description="Helical" evidence="1">
    <location>
        <begin position="219"/>
        <end position="238"/>
    </location>
</feature>
<keyword evidence="1" id="KW-0812">Transmembrane</keyword>
<sequence length="372" mass="39606">MIVNKNVRMGKAMWVNDFIVYIMVLFLCLGAIDKLSGNKFGLGQSFTNAFYTMGSLTLAMVGIVSLAPVISAILTPIISPVYSLVGADPAAFANTILALDMGGYALAKEMALTPDAELFAWVFLGTMMGPTIVFTIPVALGIIEKEDHPYFAKGILLGIITVPIGCLAGGLIANLDLMIVLKNLIPTIVLSLFISLGLWKKTSMMIKGFQYFAKGIESIAIIGLTAIIIETLTGFSLIPNMTPIDEGIKIVGMIVIVLAGAFPFVTFINLVFSKKLKSVGSLLKIDEKAAAGLIASLAHVIPMLTLLKEMNSRGKVFNVAFAVSGAFVVGGHLGFVAGLQKEMVFAMVAGKLISGISALVLAHFVMKKEDMY</sequence>
<dbReference type="Pfam" id="PF04346">
    <property type="entry name" value="EutH"/>
    <property type="match status" value="1"/>
</dbReference>
<feature type="transmembrane region" description="Helical" evidence="1">
    <location>
        <begin position="81"/>
        <end position="106"/>
    </location>
</feature>
<dbReference type="EMBL" id="BAUT01000003">
    <property type="protein sequence ID" value="GAE24683.1"/>
    <property type="molecule type" value="Genomic_DNA"/>
</dbReference>
<keyword evidence="3" id="KW-1185">Reference proteome</keyword>
<accession>W4PYX5</accession>
<dbReference type="PANTHER" id="PTHR40089">
    <property type="entry name" value="ETHANOLAMINE UTILIZATION PROTEIN EUTH"/>
    <property type="match status" value="1"/>
</dbReference>
<dbReference type="NCBIfam" id="NF011667">
    <property type="entry name" value="PRK15086.1-3"/>
    <property type="match status" value="1"/>
</dbReference>
<keyword evidence="1" id="KW-1133">Transmembrane helix</keyword>
<dbReference type="GO" id="GO:0005886">
    <property type="term" value="C:plasma membrane"/>
    <property type="evidence" value="ECO:0007669"/>
    <property type="project" value="TreeGrafter"/>
</dbReference>
<organism evidence="2 3">
    <name type="scientific">Halalkalibacter wakoensis JCM 9140</name>
    <dbReference type="NCBI Taxonomy" id="1236970"/>
    <lineage>
        <taxon>Bacteria</taxon>
        <taxon>Bacillati</taxon>
        <taxon>Bacillota</taxon>
        <taxon>Bacilli</taxon>
        <taxon>Bacillales</taxon>
        <taxon>Bacillaceae</taxon>
        <taxon>Halalkalibacter</taxon>
    </lineage>
</organism>
<dbReference type="GO" id="GO:0034228">
    <property type="term" value="F:ethanolamine transmembrane transporter activity"/>
    <property type="evidence" value="ECO:0007669"/>
    <property type="project" value="InterPro"/>
</dbReference>
<dbReference type="InterPro" id="IPR007441">
    <property type="entry name" value="EutH"/>
</dbReference>
<gene>
    <name evidence="2" type="ORF">JCM9140_629</name>
</gene>
<dbReference type="NCBIfam" id="NF011666">
    <property type="entry name" value="PRK15086.1-2"/>
    <property type="match status" value="1"/>
</dbReference>
<dbReference type="STRING" id="1236970.JCM9140_629"/>
<comment type="caution">
    <text evidence="2">The sequence shown here is derived from an EMBL/GenBank/DDBJ whole genome shotgun (WGS) entry which is preliminary data.</text>
</comment>
<evidence type="ECO:0000313" key="3">
    <source>
        <dbReference type="Proteomes" id="UP000018890"/>
    </source>
</evidence>
<evidence type="ECO:0000256" key="1">
    <source>
        <dbReference type="SAM" id="Phobius"/>
    </source>
</evidence>
<dbReference type="PANTHER" id="PTHR40089:SF1">
    <property type="entry name" value="ETHANOLAMINE PERMEASE EUTH-RELATED"/>
    <property type="match status" value="1"/>
</dbReference>
<feature type="transmembrane region" description="Helical" evidence="1">
    <location>
        <begin position="343"/>
        <end position="366"/>
    </location>
</feature>